<protein>
    <recommendedName>
        <fullName evidence="1">BHLH domain-containing protein</fullName>
    </recommendedName>
</protein>
<feature type="domain" description="BHLH" evidence="1">
    <location>
        <begin position="42"/>
        <end position="76"/>
    </location>
</feature>
<dbReference type="InterPro" id="IPR036638">
    <property type="entry name" value="HLH_DNA-bd_sf"/>
</dbReference>
<dbReference type="InParanoid" id="A0A0V1BTV6"/>
<comment type="caution">
    <text evidence="2">The sequence shown here is derived from an EMBL/GenBank/DDBJ whole genome shotgun (WGS) entry which is preliminary data.</text>
</comment>
<organism evidence="2 3">
    <name type="scientific">Trichinella spiralis</name>
    <name type="common">Trichina worm</name>
    <dbReference type="NCBI Taxonomy" id="6334"/>
    <lineage>
        <taxon>Eukaryota</taxon>
        <taxon>Metazoa</taxon>
        <taxon>Ecdysozoa</taxon>
        <taxon>Nematoda</taxon>
        <taxon>Enoplea</taxon>
        <taxon>Dorylaimia</taxon>
        <taxon>Trichinellida</taxon>
        <taxon>Trichinellidae</taxon>
        <taxon>Trichinella</taxon>
    </lineage>
</organism>
<dbReference type="InterPro" id="IPR011598">
    <property type="entry name" value="bHLH_dom"/>
</dbReference>
<dbReference type="Pfam" id="PF00010">
    <property type="entry name" value="HLH"/>
    <property type="match status" value="1"/>
</dbReference>
<keyword evidence="3" id="KW-1185">Reference proteome</keyword>
<dbReference type="Proteomes" id="UP000054776">
    <property type="component" value="Unassembled WGS sequence"/>
</dbReference>
<dbReference type="GO" id="GO:0046983">
    <property type="term" value="F:protein dimerization activity"/>
    <property type="evidence" value="ECO:0007669"/>
    <property type="project" value="InterPro"/>
</dbReference>
<evidence type="ECO:0000313" key="3">
    <source>
        <dbReference type="Proteomes" id="UP000054776"/>
    </source>
</evidence>
<accession>A0A0V1BTV6</accession>
<sequence length="99" mass="11038">MANNIGYDFPVMSQIIVSDDPVNPVDIFSPSLKRSAEAAATLNQLKQMVPSLRSRRIASDDVEFLQHVIDYIQHLQKQLSLDNNVKSHQPNAGLASQNH</sequence>
<dbReference type="AlphaFoldDB" id="A0A0V1BTV6"/>
<dbReference type="Gene3D" id="4.10.280.10">
    <property type="entry name" value="Helix-loop-helix DNA-binding domain"/>
    <property type="match status" value="1"/>
</dbReference>
<evidence type="ECO:0000259" key="1">
    <source>
        <dbReference type="Pfam" id="PF00010"/>
    </source>
</evidence>
<reference evidence="2 3" key="1">
    <citation type="submission" date="2015-01" db="EMBL/GenBank/DDBJ databases">
        <title>Evolution of Trichinella species and genotypes.</title>
        <authorList>
            <person name="Korhonen P.K."/>
            <person name="Edoardo P."/>
            <person name="Giuseppe L.R."/>
            <person name="Gasser R.B."/>
        </authorList>
    </citation>
    <scope>NUCLEOTIDE SEQUENCE [LARGE SCALE GENOMIC DNA]</scope>
    <source>
        <strain evidence="2">ISS3</strain>
    </source>
</reference>
<dbReference type="SUPFAM" id="SSF47459">
    <property type="entry name" value="HLH, helix-loop-helix DNA-binding domain"/>
    <property type="match status" value="1"/>
</dbReference>
<evidence type="ECO:0000313" key="2">
    <source>
        <dbReference type="EMBL" id="KRY40367.1"/>
    </source>
</evidence>
<dbReference type="EMBL" id="JYDH01000013">
    <property type="protein sequence ID" value="KRY40367.1"/>
    <property type="molecule type" value="Genomic_DNA"/>
</dbReference>
<gene>
    <name evidence="2" type="ORF">T01_1833</name>
</gene>
<dbReference type="OrthoDB" id="10047910at2759"/>
<proteinExistence type="predicted"/>
<name>A0A0V1BTV6_TRISP</name>